<evidence type="ECO:0000313" key="3">
    <source>
        <dbReference type="Proteomes" id="UP000193411"/>
    </source>
</evidence>
<evidence type="ECO:0000313" key="2">
    <source>
        <dbReference type="EMBL" id="ORZ35974.1"/>
    </source>
</evidence>
<gene>
    <name evidence="2" type="ORF">BCR44DRAFT_33826</name>
</gene>
<comment type="caution">
    <text evidence="2">The sequence shown here is derived from an EMBL/GenBank/DDBJ whole genome shotgun (WGS) entry which is preliminary data.</text>
</comment>
<keyword evidence="1" id="KW-0472">Membrane</keyword>
<feature type="transmembrane region" description="Helical" evidence="1">
    <location>
        <begin position="91"/>
        <end position="117"/>
    </location>
</feature>
<evidence type="ECO:0000256" key="1">
    <source>
        <dbReference type="SAM" id="Phobius"/>
    </source>
</evidence>
<name>A0A1Y2HPU2_9FUNG</name>
<feature type="transmembrane region" description="Helical" evidence="1">
    <location>
        <begin position="9"/>
        <end position="33"/>
    </location>
</feature>
<feature type="transmembrane region" description="Helical" evidence="1">
    <location>
        <begin position="129"/>
        <end position="150"/>
    </location>
</feature>
<keyword evidence="1" id="KW-1133">Transmembrane helix</keyword>
<organism evidence="2 3">
    <name type="scientific">Catenaria anguillulae PL171</name>
    <dbReference type="NCBI Taxonomy" id="765915"/>
    <lineage>
        <taxon>Eukaryota</taxon>
        <taxon>Fungi</taxon>
        <taxon>Fungi incertae sedis</taxon>
        <taxon>Blastocladiomycota</taxon>
        <taxon>Blastocladiomycetes</taxon>
        <taxon>Blastocladiales</taxon>
        <taxon>Catenariaceae</taxon>
        <taxon>Catenaria</taxon>
    </lineage>
</organism>
<keyword evidence="3" id="KW-1185">Reference proteome</keyword>
<proteinExistence type="predicted"/>
<dbReference type="Proteomes" id="UP000193411">
    <property type="component" value="Unassembled WGS sequence"/>
</dbReference>
<reference evidence="2 3" key="1">
    <citation type="submission" date="2016-07" db="EMBL/GenBank/DDBJ databases">
        <title>Pervasive Adenine N6-methylation of Active Genes in Fungi.</title>
        <authorList>
            <consortium name="DOE Joint Genome Institute"/>
            <person name="Mondo S.J."/>
            <person name="Dannebaum R.O."/>
            <person name="Kuo R.C."/>
            <person name="Labutti K."/>
            <person name="Haridas S."/>
            <person name="Kuo A."/>
            <person name="Salamov A."/>
            <person name="Ahrendt S.R."/>
            <person name="Lipzen A."/>
            <person name="Sullivan W."/>
            <person name="Andreopoulos W.B."/>
            <person name="Clum A."/>
            <person name="Lindquist E."/>
            <person name="Daum C."/>
            <person name="Ramamoorthy G.K."/>
            <person name="Gryganskyi A."/>
            <person name="Culley D."/>
            <person name="Magnuson J.K."/>
            <person name="James T.Y."/>
            <person name="O'Malley M.A."/>
            <person name="Stajich J.E."/>
            <person name="Spatafora J.W."/>
            <person name="Visel A."/>
            <person name="Grigoriev I.V."/>
        </authorList>
    </citation>
    <scope>NUCLEOTIDE SEQUENCE [LARGE SCALE GENOMIC DNA]</scope>
    <source>
        <strain evidence="2 3">PL171</strain>
    </source>
</reference>
<accession>A0A1Y2HPU2</accession>
<keyword evidence="1" id="KW-0812">Transmembrane</keyword>
<protein>
    <recommendedName>
        <fullName evidence="4">Transmembrane protein</fullName>
    </recommendedName>
</protein>
<sequence>MPFRPTRALLYMVLLGISVSTIAWCTSALIWYLGNTDSQGRPIINSKPTESSANEWNGGAVTGELPSNDNFVLENEPLPWKPMFGSYRGDYQVLIGCLAGWTALAFAQAAMVSFAGVQEMIRSRHPPMVFSKLLLTTSLLSLISTIFFKVTLTIGLTRLQPATTLLLLAKDGVTIAFTFAWISTKPSRPDSCIFSDDHPANKKTAGGVSMSRSLARDGAVPVQQAFRPQASTGHTLAMTTPPVKAQRPYQQQQKVVLGRPTPAVTVPVSPHSSAASSASPVCETVSLMEPQV</sequence>
<dbReference type="AlphaFoldDB" id="A0A1Y2HPU2"/>
<evidence type="ECO:0008006" key="4">
    <source>
        <dbReference type="Google" id="ProtNLM"/>
    </source>
</evidence>
<dbReference type="EMBL" id="MCFL01000019">
    <property type="protein sequence ID" value="ORZ35974.1"/>
    <property type="molecule type" value="Genomic_DNA"/>
</dbReference>